<keyword evidence="1" id="KW-0677">Repeat</keyword>
<gene>
    <name evidence="3" type="ordered locus">M5M_14825</name>
</gene>
<dbReference type="Proteomes" id="UP000000466">
    <property type="component" value="Chromosome"/>
</dbReference>
<evidence type="ECO:0000256" key="1">
    <source>
        <dbReference type="ARBA" id="ARBA00022737"/>
    </source>
</evidence>
<dbReference type="PROSITE" id="PS50206">
    <property type="entry name" value="RHODANESE_3"/>
    <property type="match status" value="2"/>
</dbReference>
<evidence type="ECO:0000259" key="2">
    <source>
        <dbReference type="PROSITE" id="PS50206"/>
    </source>
</evidence>
<sequence length="265" mass="29488">MLPLVIEPQALQDKLNDPHLLIIDLCNEQSFATGHIPGAQSVLPQETAAGTPPGVGKLPSDEHLKALFSRLGLTEASHVVVYDDEGGGWAGRMIWILDVIGHHKYSYLNGGLLAWKAEGLPLEQMTRPVKASDAKLFKSAQFTVDIPDILARIGDDNFLVWDARSPAEYRGEKVFAQKGGHIPGAINCEWTNLMDQKRQLRIREDAREYLASLGITRDKHIITHCQTHHRSGFTYLVGKTLGFDIRAYHGSWSEWGNHPDTPVEI</sequence>
<dbReference type="SUPFAM" id="SSF52821">
    <property type="entry name" value="Rhodanese/Cell cycle control phosphatase"/>
    <property type="match status" value="2"/>
</dbReference>
<protein>
    <recommendedName>
        <fullName evidence="2">Rhodanese domain-containing protein</fullName>
    </recommendedName>
</protein>
<dbReference type="Gene3D" id="3.40.250.10">
    <property type="entry name" value="Rhodanese-like domain"/>
    <property type="match status" value="2"/>
</dbReference>
<name>K4KLP7_SIMAS</name>
<dbReference type="HOGENOM" id="CLU_031618_1_7_6"/>
<dbReference type="CDD" id="cd01449">
    <property type="entry name" value="TST_Repeat_2"/>
    <property type="match status" value="1"/>
</dbReference>
<dbReference type="InterPro" id="IPR051126">
    <property type="entry name" value="Thiosulfate_sulfurtransferase"/>
</dbReference>
<dbReference type="EMBL" id="CP003746">
    <property type="protein sequence ID" value="AFV00100.1"/>
    <property type="molecule type" value="Genomic_DNA"/>
</dbReference>
<organism evidence="3 4">
    <name type="scientific">Simiduia agarivorans (strain DSM 21679 / JCM 13881 / BCRC 17597 / SA1)</name>
    <dbReference type="NCBI Taxonomy" id="1117647"/>
    <lineage>
        <taxon>Bacteria</taxon>
        <taxon>Pseudomonadati</taxon>
        <taxon>Pseudomonadota</taxon>
        <taxon>Gammaproteobacteria</taxon>
        <taxon>Cellvibrionales</taxon>
        <taxon>Cellvibrionaceae</taxon>
        <taxon>Simiduia</taxon>
    </lineage>
</organism>
<dbReference type="RefSeq" id="WP_015048252.1">
    <property type="nucleotide sequence ID" value="NC_018868.3"/>
</dbReference>
<dbReference type="PANTHER" id="PTHR43855">
    <property type="entry name" value="THIOSULFATE SULFURTRANSFERASE"/>
    <property type="match status" value="1"/>
</dbReference>
<dbReference type="eggNOG" id="COG2897">
    <property type="taxonomic scope" value="Bacteria"/>
</dbReference>
<dbReference type="CDD" id="cd01448">
    <property type="entry name" value="TST_Repeat_1"/>
    <property type="match status" value="1"/>
</dbReference>
<evidence type="ECO:0000313" key="4">
    <source>
        <dbReference type="Proteomes" id="UP000000466"/>
    </source>
</evidence>
<dbReference type="SMART" id="SM00450">
    <property type="entry name" value="RHOD"/>
    <property type="match status" value="2"/>
</dbReference>
<evidence type="ECO:0000313" key="3">
    <source>
        <dbReference type="EMBL" id="AFV00100.1"/>
    </source>
</evidence>
<proteinExistence type="predicted"/>
<feature type="domain" description="Rhodanese" evidence="2">
    <location>
        <begin position="154"/>
        <end position="264"/>
    </location>
</feature>
<dbReference type="PANTHER" id="PTHR43855:SF1">
    <property type="entry name" value="THIOSULFATE SULFURTRANSFERASE"/>
    <property type="match status" value="1"/>
</dbReference>
<accession>K4KLP7</accession>
<dbReference type="InterPro" id="IPR036873">
    <property type="entry name" value="Rhodanese-like_dom_sf"/>
</dbReference>
<dbReference type="KEGG" id="saga:M5M_14825"/>
<feature type="domain" description="Rhodanese" evidence="2">
    <location>
        <begin position="16"/>
        <end position="124"/>
    </location>
</feature>
<keyword evidence="4" id="KW-1185">Reference proteome</keyword>
<dbReference type="InterPro" id="IPR001763">
    <property type="entry name" value="Rhodanese-like_dom"/>
</dbReference>
<dbReference type="STRING" id="1117647.M5M_14825"/>
<reference evidence="3 4" key="1">
    <citation type="journal article" date="2013" name="Genome Announc.">
        <title>Complete genome sequence of Simiduia agarivorans SA1(T), a marine bacterium able to degrade a variety of polysaccharides.</title>
        <authorList>
            <person name="Lin S.Y."/>
            <person name="Shieh W.Y."/>
            <person name="Chen J.S."/>
            <person name="Tang S.L."/>
        </authorList>
    </citation>
    <scope>NUCLEOTIDE SEQUENCE [LARGE SCALE GENOMIC DNA]</scope>
    <source>
        <strain evidence="4">DSM 21679 / JCM 13881 / BCRC 17597 / SA1</strain>
    </source>
</reference>
<dbReference type="Pfam" id="PF00581">
    <property type="entry name" value="Rhodanese"/>
    <property type="match status" value="2"/>
</dbReference>
<dbReference type="OrthoDB" id="9781034at2"/>
<dbReference type="AlphaFoldDB" id="K4KLP7"/>